<sequence>MHRICNIALFIFDDDMEKLADLEFNSFCGVLNSMNKMMDKNSEAVETLKHRDERVPELLLNHLKLFQFFENELSIAEGNTNRGKPVRETLIDSVEAICVETCLEWNEDRNTLLDSAQKDIRTAATGGLFTLEMILFEAKINVKAEIRNTALFKWFLRRMGYYIGLTNDLVSYRKEVEADRAGCNMVFLLHHHKNLPLQDAMQQILDKANLLSAFLVETGEMLTKLYKNDNNLKLFVGFVAAKDDCEWTDWQDTPSCPPDKDAIYWDEEEGQVTVMCCKSGSDGETSEKQGLKKCRTTSCTATSASGGDLCKTMDRRFVSGKQIEYVETVRDDCIQNDGDNSPGVGALCCPAGSEDIPLTTLLGAEKHEFPHFARLETTIKDTTHSCGASVYNERFIITASHCVTDKKKFKAYNPKDSIIYLDIEIHGMKSENMYNVSKFHVHPKSTRLQKEKGHTGLIYDIAIVELDEDIRFGKHIKAIPIAQPGLDPLKYSDHTLIVGFGTTDTGMGSMKLQKANAFLRSNEREVGDDGPYRKDAEHSDQFMFLGGYQDGIASPGSGKGDSGGPAICRNEEGEAVLCGLDSKGISNAEDCDKYKDEEHCYPTAWVRVEHFHDWIVSVAGDQSRADVMREPLYGKYTRKGEYENQVHIEAADGHICGGTLVSQSNVVTAAHCVVTEDGNQRKGLKVTAGIRNLEEVKGGQTLDVASVKVLDGFKRKGKKVRGKRIAIYAANATFTDPYFKNDLAVVTLNGQVNIGQDKIAKVSKAHPHGKKSFWAKEVAFRTEKKRYGYLSKRDFHILGHTDCQNRLDRLSSIGYDIKLDKNVLCGVEKYSGGSLCDRELGGGLFCENDNGEEELCGVQTFRLCEFSVPSAFLNVGKYNDFIQSAIS</sequence>
<gene>
    <name evidence="4" type="ORF">ODALV1_LOCUS25050</name>
</gene>
<dbReference type="InterPro" id="IPR008949">
    <property type="entry name" value="Isoprenoid_synthase_dom_sf"/>
</dbReference>
<dbReference type="InterPro" id="IPR001314">
    <property type="entry name" value="Peptidase_S1A"/>
</dbReference>
<dbReference type="PANTHER" id="PTHR24256">
    <property type="entry name" value="TRYPTASE-RELATED"/>
    <property type="match status" value="1"/>
</dbReference>
<dbReference type="Gene3D" id="2.40.10.10">
    <property type="entry name" value="Trypsin-like serine proteases"/>
    <property type="match status" value="2"/>
</dbReference>
<reference evidence="4 5" key="1">
    <citation type="submission" date="2024-08" db="EMBL/GenBank/DDBJ databases">
        <authorList>
            <person name="Cucini C."/>
            <person name="Frati F."/>
        </authorList>
    </citation>
    <scope>NUCLEOTIDE SEQUENCE [LARGE SCALE GENOMIC DNA]</scope>
</reference>
<dbReference type="Pfam" id="PF19086">
    <property type="entry name" value="Terpene_syn_C_2"/>
    <property type="match status" value="1"/>
</dbReference>
<evidence type="ECO:0000313" key="5">
    <source>
        <dbReference type="Proteomes" id="UP001642540"/>
    </source>
</evidence>
<dbReference type="Gene3D" id="1.10.600.10">
    <property type="entry name" value="Farnesyl Diphosphate Synthase"/>
    <property type="match status" value="1"/>
</dbReference>
<name>A0ABP1RR21_9HEXA</name>
<accession>A0ABP1RR21</accession>
<evidence type="ECO:0000313" key="4">
    <source>
        <dbReference type="EMBL" id="CAL8133401.1"/>
    </source>
</evidence>
<evidence type="ECO:0000256" key="2">
    <source>
        <dbReference type="ARBA" id="ARBA00024195"/>
    </source>
</evidence>
<dbReference type="EMBL" id="CAXLJM020000099">
    <property type="protein sequence ID" value="CAL8133401.1"/>
    <property type="molecule type" value="Genomic_DNA"/>
</dbReference>
<dbReference type="SMART" id="SM00020">
    <property type="entry name" value="Tryp_SPc"/>
    <property type="match status" value="2"/>
</dbReference>
<dbReference type="Proteomes" id="UP001642540">
    <property type="component" value="Unassembled WGS sequence"/>
</dbReference>
<dbReference type="PROSITE" id="PS50240">
    <property type="entry name" value="TRYPSIN_DOM"/>
    <property type="match status" value="2"/>
</dbReference>
<organism evidence="4 5">
    <name type="scientific">Orchesella dallaii</name>
    <dbReference type="NCBI Taxonomy" id="48710"/>
    <lineage>
        <taxon>Eukaryota</taxon>
        <taxon>Metazoa</taxon>
        <taxon>Ecdysozoa</taxon>
        <taxon>Arthropoda</taxon>
        <taxon>Hexapoda</taxon>
        <taxon>Collembola</taxon>
        <taxon>Entomobryomorpha</taxon>
        <taxon>Entomobryoidea</taxon>
        <taxon>Orchesellidae</taxon>
        <taxon>Orchesellinae</taxon>
        <taxon>Orchesella</taxon>
    </lineage>
</organism>
<dbReference type="InterPro" id="IPR009003">
    <property type="entry name" value="Peptidase_S1_PA"/>
</dbReference>
<comment type="caution">
    <text evidence="4">The sequence shown here is derived from an EMBL/GenBank/DDBJ whole genome shotgun (WGS) entry which is preliminary data.</text>
</comment>
<dbReference type="PROSITE" id="PS00134">
    <property type="entry name" value="TRYPSIN_HIS"/>
    <property type="match status" value="2"/>
</dbReference>
<feature type="domain" description="Peptidase S1" evidence="3">
    <location>
        <begin position="618"/>
        <end position="887"/>
    </location>
</feature>
<dbReference type="InterPro" id="IPR043504">
    <property type="entry name" value="Peptidase_S1_PA_chymotrypsin"/>
</dbReference>
<keyword evidence="5" id="KW-1185">Reference proteome</keyword>
<dbReference type="SUPFAM" id="SSF48576">
    <property type="entry name" value="Terpenoid synthases"/>
    <property type="match status" value="1"/>
</dbReference>
<protein>
    <recommendedName>
        <fullName evidence="3">Peptidase S1 domain-containing protein</fullName>
    </recommendedName>
</protein>
<dbReference type="SUPFAM" id="SSF50494">
    <property type="entry name" value="Trypsin-like serine proteases"/>
    <property type="match status" value="2"/>
</dbReference>
<dbReference type="CDD" id="cd00190">
    <property type="entry name" value="Tryp_SPc"/>
    <property type="match status" value="1"/>
</dbReference>
<keyword evidence="1" id="KW-1015">Disulfide bond</keyword>
<evidence type="ECO:0000259" key="3">
    <source>
        <dbReference type="PROSITE" id="PS50240"/>
    </source>
</evidence>
<proteinExistence type="inferred from homology"/>
<dbReference type="InterPro" id="IPR001254">
    <property type="entry name" value="Trypsin_dom"/>
</dbReference>
<dbReference type="Pfam" id="PF00089">
    <property type="entry name" value="Trypsin"/>
    <property type="match status" value="2"/>
</dbReference>
<evidence type="ECO:0000256" key="1">
    <source>
        <dbReference type="ARBA" id="ARBA00023157"/>
    </source>
</evidence>
<dbReference type="InterPro" id="IPR018114">
    <property type="entry name" value="TRYPSIN_HIS"/>
</dbReference>
<dbReference type="PRINTS" id="PR00722">
    <property type="entry name" value="CHYMOTRYPSIN"/>
</dbReference>
<comment type="similarity">
    <text evidence="2">Belongs to the peptidase S1 family. CLIP subfamily.</text>
</comment>
<feature type="domain" description="Peptidase S1" evidence="3">
    <location>
        <begin position="361"/>
        <end position="620"/>
    </location>
</feature>
<dbReference type="InterPro" id="IPR051487">
    <property type="entry name" value="Ser/Thr_Proteases_Immune/Dev"/>
</dbReference>